<evidence type="ECO:0000256" key="2">
    <source>
        <dbReference type="ARBA" id="ARBA00022692"/>
    </source>
</evidence>
<comment type="subcellular location">
    <subcellularLocation>
        <location evidence="1">Membrane</location>
        <topology evidence="1">Multi-pass membrane protein</topology>
    </subcellularLocation>
</comment>
<organism evidence="5">
    <name type="scientific">Gordonia amarae</name>
    <dbReference type="NCBI Taxonomy" id="36821"/>
    <lineage>
        <taxon>Bacteria</taxon>
        <taxon>Bacillati</taxon>
        <taxon>Actinomycetota</taxon>
        <taxon>Actinomycetes</taxon>
        <taxon>Mycobacteriales</taxon>
        <taxon>Gordoniaceae</taxon>
        <taxon>Gordonia</taxon>
    </lineage>
</organism>
<accession>A0A857KRB6</accession>
<evidence type="ECO:0000313" key="5">
    <source>
        <dbReference type="EMBL" id="QHN41113.1"/>
    </source>
</evidence>
<dbReference type="PANTHER" id="PTHR43243">
    <property type="entry name" value="INNER MEMBRANE TRANSPORTER YGJI-RELATED"/>
    <property type="match status" value="1"/>
</dbReference>
<dbReference type="InterPro" id="IPR002293">
    <property type="entry name" value="AA/rel_permease1"/>
</dbReference>
<dbReference type="Gene3D" id="1.20.1740.10">
    <property type="entry name" value="Amino acid/polyamine transporter I"/>
    <property type="match status" value="1"/>
</dbReference>
<keyword evidence="3" id="KW-1133">Transmembrane helix</keyword>
<evidence type="ECO:0000256" key="3">
    <source>
        <dbReference type="ARBA" id="ARBA00022989"/>
    </source>
</evidence>
<dbReference type="Pfam" id="PF13520">
    <property type="entry name" value="AA_permease_2"/>
    <property type="match status" value="1"/>
</dbReference>
<proteinExistence type="predicted"/>
<dbReference type="RefSeq" id="WP_005184516.1">
    <property type="nucleotide sequence ID" value="NZ_CP045804.1"/>
</dbReference>
<evidence type="ECO:0000256" key="1">
    <source>
        <dbReference type="ARBA" id="ARBA00004141"/>
    </source>
</evidence>
<dbReference type="GO" id="GO:0016020">
    <property type="term" value="C:membrane"/>
    <property type="evidence" value="ECO:0007669"/>
    <property type="project" value="UniProtKB-SubCell"/>
</dbReference>
<sequence>MTPPARTVPISMSTLFRRKPVAPPGSAEAHGEAHLERSITTFQLTLFGVGATVGTGIFFVLPEAVPDAGPAVIIAFLVAGLAAGLAAICYAEMASSVPVSGSSYSYSYATMGELVAIAIGACLLLEYGVSAAATAVGWSGYLNKLLDNLFGFQFPQALSAAPLTEEGVESGWFNLPAAILVALCCFLLIRGASESARTNAIMVIVKLCVLVLFAGIAFTAFSTDHFAGFSPFGAVGITAAAGAIFFSFIGLDAVSTAGDEVKDPQKAMPRAIMGALITVVTVYLLVAVAGIGAQAWPKFASPDQSEAGLAVIIERITESTWPGTLLAAGAVISIFSVTLVVLYGQTRILFAMGRDGLLPDRFAQVSTKTMTPVWNTVVVCVVVGLLAGLLPIGKLIDMVSIGTLAAFSVVSAGVLILRNTMPDLERSFRVPGYPVTPILSIAACLWILSGLKLVTYLAFALWVLVFVAIYLVWGRKSSKLNHLTAEQLDAGDTTPLGSRFKVWTGVLVVAGVAFFAFGAVYNHGDHNKNAATLTDTSALLTDWFTAVDAKDWAAAGDLTCGGTLGMTSGEPVTPGQLFGGKSYDPTTVGLIKVPQAVGDNTFDAQFDITERKPDDDFPPETRMSAVVRLGDAPCVQQVSTR</sequence>
<evidence type="ECO:0000256" key="4">
    <source>
        <dbReference type="ARBA" id="ARBA00023136"/>
    </source>
</evidence>
<keyword evidence="4" id="KW-0472">Membrane</keyword>
<name>A0A857KRB6_9ACTN</name>
<reference evidence="5" key="1">
    <citation type="journal article" date="2021" name="Nat. Microbiol.">
        <title>Cocultivation of an ultrasmall environmental parasitic bacterium with lytic ability against bacteria associated with wastewater foams.</title>
        <authorList>
            <person name="Batinovic S."/>
            <person name="Rose J.J.A."/>
            <person name="Ratcliffe J."/>
            <person name="Seviour R.J."/>
            <person name="Petrovski S."/>
        </authorList>
    </citation>
    <scope>NUCLEOTIDE SEQUENCE</scope>
    <source>
        <strain evidence="5">CON44</strain>
    </source>
</reference>
<dbReference type="GO" id="GO:0015171">
    <property type="term" value="F:amino acid transmembrane transporter activity"/>
    <property type="evidence" value="ECO:0007669"/>
    <property type="project" value="TreeGrafter"/>
</dbReference>
<dbReference type="AlphaFoldDB" id="A0A857KRB6"/>
<dbReference type="PANTHER" id="PTHR43243:SF24">
    <property type="entry name" value="CATIONIC AMINO ACID TRANSPORT INTEGRAL MEMBRANE PROTEIN ROCE-RELATED"/>
    <property type="match status" value="1"/>
</dbReference>
<gene>
    <name evidence="5" type="ORF">GII30_19840</name>
</gene>
<keyword evidence="2" id="KW-0812">Transmembrane</keyword>
<protein>
    <submittedName>
        <fullName evidence="5">Amino acid permease</fullName>
    </submittedName>
</protein>
<dbReference type="EMBL" id="CP045810">
    <property type="protein sequence ID" value="QHN41113.1"/>
    <property type="molecule type" value="Genomic_DNA"/>
</dbReference>